<feature type="transmembrane region" description="Helical" evidence="6">
    <location>
        <begin position="138"/>
        <end position="161"/>
    </location>
</feature>
<keyword evidence="5 6" id="KW-0472">Membrane</keyword>
<dbReference type="InterPro" id="IPR032816">
    <property type="entry name" value="VTT_dom"/>
</dbReference>
<comment type="caution">
    <text evidence="8">The sequence shown here is derived from an EMBL/GenBank/DDBJ whole genome shotgun (WGS) entry which is preliminary data.</text>
</comment>
<evidence type="ECO:0000313" key="9">
    <source>
        <dbReference type="Proteomes" id="UP000544222"/>
    </source>
</evidence>
<dbReference type="Proteomes" id="UP000544222">
    <property type="component" value="Unassembled WGS sequence"/>
</dbReference>
<keyword evidence="9" id="KW-1185">Reference proteome</keyword>
<evidence type="ECO:0000256" key="5">
    <source>
        <dbReference type="ARBA" id="ARBA00023136"/>
    </source>
</evidence>
<feature type="transmembrane region" description="Helical" evidence="6">
    <location>
        <begin position="50"/>
        <end position="77"/>
    </location>
</feature>
<name>A0A7W5H0U7_9PORP</name>
<dbReference type="InterPro" id="IPR051311">
    <property type="entry name" value="DedA_domain"/>
</dbReference>
<evidence type="ECO:0000256" key="3">
    <source>
        <dbReference type="ARBA" id="ARBA00022692"/>
    </source>
</evidence>
<keyword evidence="4 6" id="KW-1133">Transmembrane helix</keyword>
<evidence type="ECO:0000256" key="6">
    <source>
        <dbReference type="SAM" id="Phobius"/>
    </source>
</evidence>
<dbReference type="GO" id="GO:0005886">
    <property type="term" value="C:plasma membrane"/>
    <property type="evidence" value="ECO:0007669"/>
    <property type="project" value="UniProtKB-SubCell"/>
</dbReference>
<evidence type="ECO:0000313" key="8">
    <source>
        <dbReference type="EMBL" id="MBB3186065.1"/>
    </source>
</evidence>
<dbReference type="EMBL" id="JACHYB010000001">
    <property type="protein sequence ID" value="MBB3186065.1"/>
    <property type="molecule type" value="Genomic_DNA"/>
</dbReference>
<proteinExistence type="predicted"/>
<dbReference type="PANTHER" id="PTHR42709">
    <property type="entry name" value="ALKALINE PHOSPHATASE LIKE PROTEIN"/>
    <property type="match status" value="1"/>
</dbReference>
<feature type="transmembrane region" description="Helical" evidence="6">
    <location>
        <begin position="12"/>
        <end position="30"/>
    </location>
</feature>
<gene>
    <name evidence="8" type="ORF">FHX64_000228</name>
</gene>
<comment type="subcellular location">
    <subcellularLocation>
        <location evidence="1">Cell membrane</location>
        <topology evidence="1">Multi-pass membrane protein</topology>
    </subcellularLocation>
</comment>
<dbReference type="RefSeq" id="WP_221202112.1">
    <property type="nucleotide sequence ID" value="NZ_JACHYB010000001.1"/>
</dbReference>
<protein>
    <submittedName>
        <fullName evidence="8">Membrane protein DedA with SNARE-associated domain</fullName>
    </submittedName>
</protein>
<evidence type="ECO:0000256" key="4">
    <source>
        <dbReference type="ARBA" id="ARBA00022989"/>
    </source>
</evidence>
<accession>A0A7W5H0U7</accession>
<evidence type="ECO:0000256" key="2">
    <source>
        <dbReference type="ARBA" id="ARBA00022475"/>
    </source>
</evidence>
<reference evidence="8 9" key="1">
    <citation type="submission" date="2020-08" db="EMBL/GenBank/DDBJ databases">
        <title>Genomic Encyclopedia of Type Strains, Phase IV (KMG-IV): sequencing the most valuable type-strain genomes for metagenomic binning, comparative biology and taxonomic classification.</title>
        <authorList>
            <person name="Goeker M."/>
        </authorList>
    </citation>
    <scope>NUCLEOTIDE SEQUENCE [LARGE SCALE GENOMIC DNA]</scope>
    <source>
        <strain evidence="8 9">DSM 27471</strain>
    </source>
</reference>
<organism evidence="8 9">
    <name type="scientific">Microbacter margulisiae</name>
    <dbReference type="NCBI Taxonomy" id="1350067"/>
    <lineage>
        <taxon>Bacteria</taxon>
        <taxon>Pseudomonadati</taxon>
        <taxon>Bacteroidota</taxon>
        <taxon>Bacteroidia</taxon>
        <taxon>Bacteroidales</taxon>
        <taxon>Porphyromonadaceae</taxon>
        <taxon>Microbacter</taxon>
    </lineage>
</organism>
<dbReference type="PANTHER" id="PTHR42709:SF6">
    <property type="entry name" value="UNDECAPRENYL PHOSPHATE TRANSPORTER A"/>
    <property type="match status" value="1"/>
</dbReference>
<feature type="domain" description="VTT" evidence="7">
    <location>
        <begin position="32"/>
        <end position="159"/>
    </location>
</feature>
<evidence type="ECO:0000256" key="1">
    <source>
        <dbReference type="ARBA" id="ARBA00004651"/>
    </source>
</evidence>
<keyword evidence="3 6" id="KW-0812">Transmembrane</keyword>
<feature type="transmembrane region" description="Helical" evidence="6">
    <location>
        <begin position="173"/>
        <end position="194"/>
    </location>
</feature>
<sequence>MPIEFIQYVHEYGLIVIFGFLFLQEVGAPTPLPNEMVLIVSGYLAYSNLFILPEIIVTAFAADILAAAILYILFGLIGKFIITQKPKWFPISYVRLQKMSETVDKRGWKGIFIGRLTPFIRGYAAVACGFLHVKRSHYFSAVAFSSAIWAIFYITIGYMAGPHWDKFSQEIVYLPYFLLAVPATVVIIFIINLIKSTHKANE</sequence>
<dbReference type="Pfam" id="PF09335">
    <property type="entry name" value="VTT_dom"/>
    <property type="match status" value="1"/>
</dbReference>
<dbReference type="AlphaFoldDB" id="A0A7W5H0U7"/>
<evidence type="ECO:0000259" key="7">
    <source>
        <dbReference type="Pfam" id="PF09335"/>
    </source>
</evidence>
<keyword evidence="2" id="KW-1003">Cell membrane</keyword>